<dbReference type="Pfam" id="PF18145">
    <property type="entry name" value="SAVED"/>
    <property type="match status" value="1"/>
</dbReference>
<organism evidence="4 5">
    <name type="scientific">Pseudomonas syringae pv. coriandricola</name>
    <dbReference type="NCBI Taxonomy" id="264453"/>
    <lineage>
        <taxon>Bacteria</taxon>
        <taxon>Pseudomonadati</taxon>
        <taxon>Pseudomonadota</taxon>
        <taxon>Gammaproteobacteria</taxon>
        <taxon>Pseudomonadales</taxon>
        <taxon>Pseudomonadaceae</taxon>
        <taxon>Pseudomonas</taxon>
    </lineage>
</organism>
<feature type="domain" description="SMODS-associated and fused to various effectors" evidence="2">
    <location>
        <begin position="171"/>
        <end position="352"/>
    </location>
</feature>
<protein>
    <submittedName>
        <fullName evidence="4">2-methylthioadenine synthetase</fullName>
    </submittedName>
</protein>
<dbReference type="EMBL" id="RBTT01000241">
    <property type="protein sequence ID" value="RMU06857.1"/>
    <property type="molecule type" value="Genomic_DNA"/>
</dbReference>
<dbReference type="NCBIfam" id="NF033611">
    <property type="entry name" value="SAVED"/>
    <property type="match status" value="1"/>
</dbReference>
<sequence>MSGFIQWAITLISTYAAWHMRKRNLGLALATLCVGGLVSMSLGDFTVEGRQIGGFIEFLKVSVTGGLPTAVTTLIAWALMLGFLVGVVLTLVIYRREAKEADTKRVVVVELRGLVDTSDAPLISAIPARFIGRREDSRVELRSMVSPSELNVPAALAELAHIPRNLRLRRGDTSRSDVQVFAGGVMQVPLLFYAGVLLDDEGRVTLMDWDRTKEQWRELTDIDSGNRFEVDGLDDAKRSAPVVMAVSASYTAELADIAETFPGMPLIHLFRPNPRVNALWSEKEQVALTDQFLGVLSELQNRGVSCIHLVLAASASLSIRFGKAYDARNMPALQCYQWEKGQTPAYPWSVRMPLTLGASATYVPTEIQTANA</sequence>
<proteinExistence type="predicted"/>
<name>A0A3M5REA6_9PSED</name>
<dbReference type="InterPro" id="IPR040836">
    <property type="entry name" value="SAVED"/>
</dbReference>
<evidence type="ECO:0000259" key="2">
    <source>
        <dbReference type="Pfam" id="PF18145"/>
    </source>
</evidence>
<comment type="caution">
    <text evidence="4">The sequence shown here is derived from an EMBL/GenBank/DDBJ whole genome shotgun (WGS) entry which is preliminary data.</text>
</comment>
<dbReference type="InterPro" id="IPR041167">
    <property type="entry name" value="Saf_2TM"/>
</dbReference>
<feature type="transmembrane region" description="Helical" evidence="1">
    <location>
        <begin position="67"/>
        <end position="94"/>
    </location>
</feature>
<accession>A0A3M5REA6</accession>
<dbReference type="Proteomes" id="UP000274212">
    <property type="component" value="Unassembled WGS sequence"/>
</dbReference>
<evidence type="ECO:0000313" key="5">
    <source>
        <dbReference type="Proteomes" id="UP000274212"/>
    </source>
</evidence>
<reference evidence="4 5" key="1">
    <citation type="submission" date="2018-08" db="EMBL/GenBank/DDBJ databases">
        <title>Recombination of ecologically and evolutionarily significant loci maintains genetic cohesion in the Pseudomonas syringae species complex.</title>
        <authorList>
            <person name="Dillon M."/>
            <person name="Thakur S."/>
            <person name="Almeida R.N.D."/>
            <person name="Weir B.S."/>
            <person name="Guttman D.S."/>
        </authorList>
    </citation>
    <scope>NUCLEOTIDE SEQUENCE [LARGE SCALE GENOMIC DNA]</scope>
    <source>
        <strain evidence="4 5">ICMP 9829</strain>
    </source>
</reference>
<evidence type="ECO:0000259" key="3">
    <source>
        <dbReference type="Pfam" id="PF18303"/>
    </source>
</evidence>
<keyword evidence="1" id="KW-1133">Transmembrane helix</keyword>
<dbReference type="Pfam" id="PF18303">
    <property type="entry name" value="Saf_2TM"/>
    <property type="match status" value="1"/>
</dbReference>
<dbReference type="RefSeq" id="WP_122285876.1">
    <property type="nucleotide sequence ID" value="NZ_RBRV01000031.1"/>
</dbReference>
<evidence type="ECO:0000313" key="4">
    <source>
        <dbReference type="EMBL" id="RMU06857.1"/>
    </source>
</evidence>
<evidence type="ECO:0000256" key="1">
    <source>
        <dbReference type="SAM" id="Phobius"/>
    </source>
</evidence>
<dbReference type="AlphaFoldDB" id="A0A3M5REA6"/>
<feature type="domain" description="SAVED-fused 2TM effector" evidence="3">
    <location>
        <begin position="11"/>
        <end position="143"/>
    </location>
</feature>
<keyword evidence="1" id="KW-0812">Transmembrane</keyword>
<gene>
    <name evidence="4" type="ORF">ALP36_04370</name>
</gene>
<keyword evidence="1" id="KW-0472">Membrane</keyword>